<dbReference type="EMBL" id="JARBHB010000005">
    <property type="protein sequence ID" value="KAJ8883118.1"/>
    <property type="molecule type" value="Genomic_DNA"/>
</dbReference>
<proteinExistence type="predicted"/>
<keyword evidence="2" id="KW-1185">Reference proteome</keyword>
<dbReference type="Proteomes" id="UP001159363">
    <property type="component" value="Chromosome 4"/>
</dbReference>
<evidence type="ECO:0000313" key="2">
    <source>
        <dbReference type="Proteomes" id="UP001159363"/>
    </source>
</evidence>
<sequence length="403" mass="45116">MTENLTVVRGTKQIGVSNNVAHSSQMSENPDLGALQKSGHFYLGKETIGRWWEGGWEGVPADSSAHLPDTCVSEWVKRFRRLLTAMSQEPMRVIEVSIEQRRNERARETGYSRENLPTSGIARHYSHCENPEVARPRIELVGGEQANRSATTSLYIFELQSNTNSSVSPSVTDETDNIVRHCRHLWYAPDIRNISEQIPEANRVRFTAGSFPDFSHVGIVTDDAAGQAGFLPDLQSPPPFHSGAAPSSTRFTLIGYQELELGDCAVGPEALVVHHHPLVVVRAAVVQTERLGPAAARVRQPASQRTAYKHTYDAPMPYLGFEPRTSRTADRRRTNRLRHERSAFPMYVVYQVRMVQHRNARARETGDPRENPPTGGIVRYGYHLKKSGDEPGSQWWEVSSLTA</sequence>
<gene>
    <name evidence="1" type="ORF">PR048_014958</name>
</gene>
<accession>A0ABQ9HGH1</accession>
<evidence type="ECO:0000313" key="1">
    <source>
        <dbReference type="EMBL" id="KAJ8883118.1"/>
    </source>
</evidence>
<comment type="caution">
    <text evidence="1">The sequence shown here is derived from an EMBL/GenBank/DDBJ whole genome shotgun (WGS) entry which is preliminary data.</text>
</comment>
<organism evidence="1 2">
    <name type="scientific">Dryococelus australis</name>
    <dbReference type="NCBI Taxonomy" id="614101"/>
    <lineage>
        <taxon>Eukaryota</taxon>
        <taxon>Metazoa</taxon>
        <taxon>Ecdysozoa</taxon>
        <taxon>Arthropoda</taxon>
        <taxon>Hexapoda</taxon>
        <taxon>Insecta</taxon>
        <taxon>Pterygota</taxon>
        <taxon>Neoptera</taxon>
        <taxon>Polyneoptera</taxon>
        <taxon>Phasmatodea</taxon>
        <taxon>Verophasmatodea</taxon>
        <taxon>Anareolatae</taxon>
        <taxon>Phasmatidae</taxon>
        <taxon>Eurycanthinae</taxon>
        <taxon>Dryococelus</taxon>
    </lineage>
</organism>
<reference evidence="1 2" key="1">
    <citation type="submission" date="2023-02" db="EMBL/GenBank/DDBJ databases">
        <title>LHISI_Scaffold_Assembly.</title>
        <authorList>
            <person name="Stuart O.P."/>
            <person name="Cleave R."/>
            <person name="Magrath M.J.L."/>
            <person name="Mikheyev A.S."/>
        </authorList>
    </citation>
    <scope>NUCLEOTIDE SEQUENCE [LARGE SCALE GENOMIC DNA]</scope>
    <source>
        <strain evidence="1">Daus_M_001</strain>
        <tissue evidence="1">Leg muscle</tissue>
    </source>
</reference>
<name>A0ABQ9HGH1_9NEOP</name>
<protein>
    <submittedName>
        <fullName evidence="1">Uncharacterized protein</fullName>
    </submittedName>
</protein>